<dbReference type="AlphaFoldDB" id="A0A243QHZ9"/>
<sequence length="194" mass="21554">MSHPATPTSRRTLEQWLARARTKDRYDAYDLNAAKARLMRRRDLRNGRACPFHGGESRNGAEATAFMTDPPAWTLPEESTADIDRALGDLQAVSLLLLLSPTADRDLADFIDDHFAHEAGARTFGCLLHLCGDVDGARFWWQFAAGAGDDAAKYCLFLDHAQCGEFHDAEHWGRELALHRFAPDEFLGARSAAP</sequence>
<keyword evidence="2" id="KW-1185">Reference proteome</keyword>
<dbReference type="Proteomes" id="UP000195105">
    <property type="component" value="Unassembled WGS sequence"/>
</dbReference>
<evidence type="ECO:0000313" key="1">
    <source>
        <dbReference type="EMBL" id="OUC81720.1"/>
    </source>
</evidence>
<comment type="caution">
    <text evidence="1">The sequence shown here is derived from an EMBL/GenBank/DDBJ whole genome shotgun (WGS) entry which is preliminary data.</text>
</comment>
<name>A0A243QHZ9_9ACTN</name>
<feature type="non-terminal residue" evidence="1">
    <location>
        <position position="194"/>
    </location>
</feature>
<dbReference type="RefSeq" id="WP_086606039.1">
    <property type="nucleotide sequence ID" value="NZ_NGFN01000631.1"/>
</dbReference>
<protein>
    <submittedName>
        <fullName evidence="1">Uncharacterized protein</fullName>
    </submittedName>
</protein>
<proteinExistence type="predicted"/>
<reference evidence="1 2" key="1">
    <citation type="submission" date="2017-05" db="EMBL/GenBank/DDBJ databases">
        <title>Biotechnological potential of actinobacteria isolated from South African environments.</title>
        <authorList>
            <person name="Le Roes-Hill M."/>
            <person name="Prins A."/>
            <person name="Durrell K.A."/>
        </authorList>
    </citation>
    <scope>NUCLEOTIDE SEQUENCE [LARGE SCALE GENOMIC DNA]</scope>
    <source>
        <strain evidence="1 2">HMC13</strain>
    </source>
</reference>
<evidence type="ECO:0000313" key="2">
    <source>
        <dbReference type="Proteomes" id="UP000195105"/>
    </source>
</evidence>
<accession>A0A243QHZ9</accession>
<gene>
    <name evidence="1" type="ORF">CA983_42880</name>
</gene>
<dbReference type="EMBL" id="NGFN01000631">
    <property type="protein sequence ID" value="OUC81720.1"/>
    <property type="molecule type" value="Genomic_DNA"/>
</dbReference>
<organism evidence="1 2">
    <name type="scientific">Streptomyces swartbergensis</name>
    <dbReference type="NCBI Taxonomy" id="487165"/>
    <lineage>
        <taxon>Bacteria</taxon>
        <taxon>Bacillati</taxon>
        <taxon>Actinomycetota</taxon>
        <taxon>Actinomycetes</taxon>
        <taxon>Kitasatosporales</taxon>
        <taxon>Streptomycetaceae</taxon>
        <taxon>Streptomyces</taxon>
    </lineage>
</organism>